<dbReference type="InterPro" id="IPR050896">
    <property type="entry name" value="Mito_lipid_metab_GTPase"/>
</dbReference>
<accession>A0A7S3UDM0</accession>
<dbReference type="AlphaFoldDB" id="A0A7S3UDM0"/>
<dbReference type="InterPro" id="IPR048422">
    <property type="entry name" value="NOA1/YqeH-like_C"/>
</dbReference>
<feature type="compositionally biased region" description="Basic and acidic residues" evidence="1">
    <location>
        <begin position="40"/>
        <end position="58"/>
    </location>
</feature>
<dbReference type="Pfam" id="PF21516">
    <property type="entry name" value="YqeH-like_C"/>
    <property type="match status" value="1"/>
</dbReference>
<protein>
    <recommendedName>
        <fullName evidence="5">G domain-containing protein</fullName>
    </recommendedName>
</protein>
<feature type="domain" description="G" evidence="2">
    <location>
        <begin position="255"/>
        <end position="324"/>
    </location>
</feature>
<dbReference type="EMBL" id="HBIS01005943">
    <property type="protein sequence ID" value="CAE0611529.1"/>
    <property type="molecule type" value="Transcribed_RNA"/>
</dbReference>
<evidence type="ECO:0000259" key="3">
    <source>
        <dbReference type="Pfam" id="PF21516"/>
    </source>
</evidence>
<sequence>MAHAADRRLDATQAVVPPTMATWNEKQAPERCPGCGVKMQESDPDKPGFFVRPKEKKADAKEEFEETLESSFRNKTDVFETPKTNETDDAEEEEVLDVVCARCYSLQHYGRIKSLAAESELPGFDLERIVGNRIAREKGRRAVICCVVDAADFDASLPIESLRQLLVSAKLLEETESRMTREGRSAAHIVLAVTKSDLLPKQCGLKRLEGWYRRRYKVQGLPSITAVHLVSAQTGTGMHMLLEGLEELCGKLGDVWVIGAQNAGKSSLINAMHRCISDGNASKQRALTEAAVPGTTLGIVQLGGILPTARCRVFDTPGVLHTHQITNLLSAAEVRMILPRRALKPRTFRCEVGGCISLGACARLEVLSAPSSTIYMTFWGSDEIVCHMGKATNAPELWSKHAGITLQPPVGGKERCNKLPELEMMEVNVFGNSWKESSVDVCIAGFGWVGIGVSGQCRLRVWTFPSIEVSTREAMIPDFAKQFETPGFTKALIPKKKNKKAKA</sequence>
<proteinExistence type="predicted"/>
<feature type="region of interest" description="Disordered" evidence="1">
    <location>
        <begin position="26"/>
        <end position="58"/>
    </location>
</feature>
<dbReference type="PANTHER" id="PTHR46434">
    <property type="entry name" value="GENETIC INTERACTOR OF PROHIBITINS 3, MITOCHONDRIAL"/>
    <property type="match status" value="1"/>
</dbReference>
<organism evidence="4">
    <name type="scientific">Picocystis salinarum</name>
    <dbReference type="NCBI Taxonomy" id="88271"/>
    <lineage>
        <taxon>Eukaryota</taxon>
        <taxon>Viridiplantae</taxon>
        <taxon>Chlorophyta</taxon>
        <taxon>Picocystophyceae</taxon>
        <taxon>Picocystales</taxon>
        <taxon>Picocystaceae</taxon>
        <taxon>Picocystis</taxon>
    </lineage>
</organism>
<dbReference type="Pfam" id="PF01926">
    <property type="entry name" value="MMR_HSR1"/>
    <property type="match status" value="1"/>
</dbReference>
<dbReference type="Gene3D" id="3.40.50.300">
    <property type="entry name" value="P-loop containing nucleotide triphosphate hydrolases"/>
    <property type="match status" value="1"/>
</dbReference>
<dbReference type="InterPro" id="IPR006073">
    <property type="entry name" value="GTP-bd"/>
</dbReference>
<gene>
    <name evidence="4" type="ORF">PSAL00342_LOCUS5364</name>
</gene>
<dbReference type="CDD" id="cd01855">
    <property type="entry name" value="YqeH"/>
    <property type="match status" value="1"/>
</dbReference>
<dbReference type="PANTHER" id="PTHR46434:SF1">
    <property type="entry name" value="GENETIC INTERACTOR OF PROHIBITINS 3, MITOCHONDRIAL"/>
    <property type="match status" value="1"/>
</dbReference>
<dbReference type="SUPFAM" id="SSF52540">
    <property type="entry name" value="P-loop containing nucleoside triphosphate hydrolases"/>
    <property type="match status" value="1"/>
</dbReference>
<evidence type="ECO:0008006" key="5">
    <source>
        <dbReference type="Google" id="ProtNLM"/>
    </source>
</evidence>
<name>A0A7S3UDM0_9CHLO</name>
<dbReference type="GO" id="GO:0005525">
    <property type="term" value="F:GTP binding"/>
    <property type="evidence" value="ECO:0007669"/>
    <property type="project" value="InterPro"/>
</dbReference>
<evidence type="ECO:0000259" key="2">
    <source>
        <dbReference type="Pfam" id="PF01926"/>
    </source>
</evidence>
<evidence type="ECO:0000313" key="4">
    <source>
        <dbReference type="EMBL" id="CAE0611529.1"/>
    </source>
</evidence>
<dbReference type="GO" id="GO:0005739">
    <property type="term" value="C:mitochondrion"/>
    <property type="evidence" value="ECO:0007669"/>
    <property type="project" value="TreeGrafter"/>
</dbReference>
<dbReference type="InterPro" id="IPR027417">
    <property type="entry name" value="P-loop_NTPase"/>
</dbReference>
<reference evidence="4" key="1">
    <citation type="submission" date="2021-01" db="EMBL/GenBank/DDBJ databases">
        <authorList>
            <person name="Corre E."/>
            <person name="Pelletier E."/>
            <person name="Niang G."/>
            <person name="Scheremetjew M."/>
            <person name="Finn R."/>
            <person name="Kale V."/>
            <person name="Holt S."/>
            <person name="Cochrane G."/>
            <person name="Meng A."/>
            <person name="Brown T."/>
            <person name="Cohen L."/>
        </authorList>
    </citation>
    <scope>NUCLEOTIDE SEQUENCE</scope>
    <source>
        <strain evidence="4">CCMP1897</strain>
    </source>
</reference>
<evidence type="ECO:0000256" key="1">
    <source>
        <dbReference type="SAM" id="MobiDB-lite"/>
    </source>
</evidence>
<feature type="domain" description="NOA1/YqeH-like C-terminal" evidence="3">
    <location>
        <begin position="377"/>
        <end position="475"/>
    </location>
</feature>